<dbReference type="Pfam" id="PF02926">
    <property type="entry name" value="THUMP"/>
    <property type="match status" value="1"/>
</dbReference>
<evidence type="ECO:0000313" key="3">
    <source>
        <dbReference type="EMBL" id="HIP57648.1"/>
    </source>
</evidence>
<dbReference type="InterPro" id="IPR029026">
    <property type="entry name" value="tRNA_m1G_MTases_N"/>
</dbReference>
<protein>
    <recommendedName>
        <fullName evidence="2">THUMP domain-containing protein</fullName>
    </recommendedName>
</protein>
<feature type="domain" description="THUMP" evidence="2">
    <location>
        <begin position="49"/>
        <end position="154"/>
    </location>
</feature>
<dbReference type="GO" id="GO:0003723">
    <property type="term" value="F:RNA binding"/>
    <property type="evidence" value="ECO:0007669"/>
    <property type="project" value="UniProtKB-UniRule"/>
</dbReference>
<dbReference type="InterPro" id="IPR004114">
    <property type="entry name" value="THUMP_dom"/>
</dbReference>
<comment type="caution">
    <text evidence="3">The sequence shown here is derived from an EMBL/GenBank/DDBJ whole genome shotgun (WGS) entry which is preliminary data.</text>
</comment>
<dbReference type="AlphaFoldDB" id="A0A832YYP9"/>
<sequence length="320" mass="36133">MVLALLFFEPYSRGSCLNQVVETLRSYGVNVTVLKDWSLRALIDVERMEVLYDVVRDVECVSRIAIVHTVISDRSIDNVVDAALSLIRDVFPGVRVLIDVRRWDKSYELTSVEIARRIARAVIQKGVAEPDPHERNNVIIVGIDKDYVYIAYSIEALQKHKASIPLTVVRRVVAIVDRLQTQYEIMDVIQLARAIGFELRLYKPNADEYQRVLKILNIDTPSNVRVLDDLDSVFKGIDIAIALSFYARENEAKLIKILKSSNSRVIGFVLGNEYSDVSEELRSRCNYTIRLGPISGMPMRTATALAYVLGLTLPVLAGYT</sequence>
<gene>
    <name evidence="3" type="ORF">EYH02_06280</name>
</gene>
<reference evidence="3" key="1">
    <citation type="journal article" date="2020" name="ISME J.">
        <title>Gammaproteobacteria mediating utilization of methyl-, sulfur- and petroleum organic compounds in deep ocean hydrothermal plumes.</title>
        <authorList>
            <person name="Zhou Z."/>
            <person name="Liu Y."/>
            <person name="Pan J."/>
            <person name="Cron B.R."/>
            <person name="Toner B.M."/>
            <person name="Anantharaman K."/>
            <person name="Breier J.A."/>
            <person name="Dick G.J."/>
            <person name="Li M."/>
        </authorList>
    </citation>
    <scope>NUCLEOTIDE SEQUENCE</scope>
    <source>
        <strain evidence="3">SZUA-1435</strain>
    </source>
</reference>
<evidence type="ECO:0000259" key="2">
    <source>
        <dbReference type="PROSITE" id="PS51165"/>
    </source>
</evidence>
<dbReference type="SUPFAM" id="SSF143437">
    <property type="entry name" value="THUMP domain-like"/>
    <property type="match status" value="1"/>
</dbReference>
<dbReference type="Gene3D" id="3.30.2130.30">
    <property type="match status" value="1"/>
</dbReference>
<accession>A0A832YYP9</accession>
<dbReference type="Proteomes" id="UP000605805">
    <property type="component" value="Unassembled WGS sequence"/>
</dbReference>
<dbReference type="PROSITE" id="PS51165">
    <property type="entry name" value="THUMP"/>
    <property type="match status" value="1"/>
</dbReference>
<organism evidence="3 4">
    <name type="scientific">Ignisphaera aggregans</name>
    <dbReference type="NCBI Taxonomy" id="334771"/>
    <lineage>
        <taxon>Archaea</taxon>
        <taxon>Thermoproteota</taxon>
        <taxon>Thermoprotei</taxon>
        <taxon>Desulfurococcales</taxon>
        <taxon>Desulfurococcaceae</taxon>
        <taxon>Ignisphaera</taxon>
    </lineage>
</organism>
<dbReference type="EMBL" id="DQTV01000125">
    <property type="protein sequence ID" value="HIP57648.1"/>
    <property type="molecule type" value="Genomic_DNA"/>
</dbReference>
<evidence type="ECO:0000313" key="4">
    <source>
        <dbReference type="Proteomes" id="UP000605805"/>
    </source>
</evidence>
<proteinExistence type="predicted"/>
<dbReference type="GO" id="GO:0008033">
    <property type="term" value="P:tRNA processing"/>
    <property type="evidence" value="ECO:0007669"/>
    <property type="project" value="UniProtKB-ARBA"/>
</dbReference>
<name>A0A832YYP9_9CREN</name>
<evidence type="ECO:0000256" key="1">
    <source>
        <dbReference type="PROSITE-ProRule" id="PRU00529"/>
    </source>
</evidence>
<keyword evidence="1" id="KW-0694">RNA-binding</keyword>
<dbReference type="Gene3D" id="3.40.1280.10">
    <property type="match status" value="1"/>
</dbReference>